<accession>A0AAD6ZH45</accession>
<keyword evidence="3" id="KW-1185">Reference proteome</keyword>
<comment type="caution">
    <text evidence="2">The sequence shown here is derived from an EMBL/GenBank/DDBJ whole genome shotgun (WGS) entry which is preliminary data.</text>
</comment>
<protein>
    <submittedName>
        <fullName evidence="2">Uncharacterized protein</fullName>
    </submittedName>
</protein>
<name>A0AAD6ZH45_9AGAR</name>
<dbReference type="Proteomes" id="UP001218218">
    <property type="component" value="Unassembled WGS sequence"/>
</dbReference>
<sequence>MRHSTYLLFTRVRAYLSTHSLIPHLRSLFPTSRSFPNHRSGRLPLCISTYPPCPRITHHFYHPYVSYESTYPYIYIPFQLTYTFNSIFGSAPTLTRGSKGCAPASAFVRYAHQRRRGLARSAALPRHLPHPHRSLPNNCVIITCPSAAPPSPTTAPVPVALLRPPRPLKPPCTGPSSPPLPSATAPQSLPPTSLCNRPSEPRPHPTTLGAPLHTTTAQCNRPPLSHIPPALPVSVPLRKSLPAAHTGPIKPLLPHALTPSAGSLVHLPAAASEHPQPPHPFSSQPPPFLPPQPLARLPPMPTITLRCWLGLGFLEAQAGHIGLQAHLTA</sequence>
<feature type="compositionally biased region" description="Pro residues" evidence="1">
    <location>
        <begin position="164"/>
        <end position="181"/>
    </location>
</feature>
<gene>
    <name evidence="2" type="ORF">DFH08DRAFT_969970</name>
</gene>
<evidence type="ECO:0000313" key="3">
    <source>
        <dbReference type="Proteomes" id="UP001218218"/>
    </source>
</evidence>
<evidence type="ECO:0000313" key="2">
    <source>
        <dbReference type="EMBL" id="KAJ7321602.1"/>
    </source>
</evidence>
<organism evidence="2 3">
    <name type="scientific">Mycena albidolilacea</name>
    <dbReference type="NCBI Taxonomy" id="1033008"/>
    <lineage>
        <taxon>Eukaryota</taxon>
        <taxon>Fungi</taxon>
        <taxon>Dikarya</taxon>
        <taxon>Basidiomycota</taxon>
        <taxon>Agaricomycotina</taxon>
        <taxon>Agaricomycetes</taxon>
        <taxon>Agaricomycetidae</taxon>
        <taxon>Agaricales</taxon>
        <taxon>Marasmiineae</taxon>
        <taxon>Mycenaceae</taxon>
        <taxon>Mycena</taxon>
    </lineage>
</organism>
<proteinExistence type="predicted"/>
<evidence type="ECO:0000256" key="1">
    <source>
        <dbReference type="SAM" id="MobiDB-lite"/>
    </source>
</evidence>
<reference evidence="2" key="1">
    <citation type="submission" date="2023-03" db="EMBL/GenBank/DDBJ databases">
        <title>Massive genome expansion in bonnet fungi (Mycena s.s.) driven by repeated elements and novel gene families across ecological guilds.</title>
        <authorList>
            <consortium name="Lawrence Berkeley National Laboratory"/>
            <person name="Harder C.B."/>
            <person name="Miyauchi S."/>
            <person name="Viragh M."/>
            <person name="Kuo A."/>
            <person name="Thoen E."/>
            <person name="Andreopoulos B."/>
            <person name="Lu D."/>
            <person name="Skrede I."/>
            <person name="Drula E."/>
            <person name="Henrissat B."/>
            <person name="Morin E."/>
            <person name="Kohler A."/>
            <person name="Barry K."/>
            <person name="LaButti K."/>
            <person name="Morin E."/>
            <person name="Salamov A."/>
            <person name="Lipzen A."/>
            <person name="Mereny Z."/>
            <person name="Hegedus B."/>
            <person name="Baldrian P."/>
            <person name="Stursova M."/>
            <person name="Weitz H."/>
            <person name="Taylor A."/>
            <person name="Grigoriev I.V."/>
            <person name="Nagy L.G."/>
            <person name="Martin F."/>
            <person name="Kauserud H."/>
        </authorList>
    </citation>
    <scope>NUCLEOTIDE SEQUENCE</scope>
    <source>
        <strain evidence="2">CBHHK002</strain>
    </source>
</reference>
<dbReference type="EMBL" id="JARIHO010000050">
    <property type="protein sequence ID" value="KAJ7321602.1"/>
    <property type="molecule type" value="Genomic_DNA"/>
</dbReference>
<feature type="region of interest" description="Disordered" evidence="1">
    <location>
        <begin position="149"/>
        <end position="225"/>
    </location>
</feature>
<dbReference type="AlphaFoldDB" id="A0AAD6ZH45"/>
<feature type="compositionally biased region" description="Low complexity" evidence="1">
    <location>
        <begin position="182"/>
        <end position="193"/>
    </location>
</feature>